<dbReference type="InterPro" id="IPR004358">
    <property type="entry name" value="Sig_transdc_His_kin-like_C"/>
</dbReference>
<dbReference type="Gene3D" id="1.20.120.160">
    <property type="entry name" value="HPT domain"/>
    <property type="match status" value="1"/>
</dbReference>
<proteinExistence type="predicted"/>
<evidence type="ECO:0000256" key="10">
    <source>
        <dbReference type="PROSITE-ProRule" id="PRU00169"/>
    </source>
</evidence>
<dbReference type="Pfam" id="PF02518">
    <property type="entry name" value="HATPase_c"/>
    <property type="match status" value="1"/>
</dbReference>
<evidence type="ECO:0000313" key="15">
    <source>
        <dbReference type="EMBL" id="MBK6008703.1"/>
    </source>
</evidence>
<evidence type="ECO:0000256" key="5">
    <source>
        <dbReference type="ARBA" id="ARBA00022679"/>
    </source>
</evidence>
<protein>
    <recommendedName>
        <fullName evidence="3">Chemotaxis protein CheA</fullName>
        <ecNumber evidence="2">2.7.13.3</ecNumber>
    </recommendedName>
</protein>
<dbReference type="GO" id="GO:0006935">
    <property type="term" value="P:chemotaxis"/>
    <property type="evidence" value="ECO:0007669"/>
    <property type="project" value="InterPro"/>
</dbReference>
<dbReference type="PRINTS" id="PR00344">
    <property type="entry name" value="BCTRLSENSOR"/>
</dbReference>
<dbReference type="FunFam" id="3.30.565.10:FF:000016">
    <property type="entry name" value="Chemotaxis protein CheA, putative"/>
    <property type="match status" value="1"/>
</dbReference>
<evidence type="ECO:0000259" key="14">
    <source>
        <dbReference type="PROSITE" id="PS50894"/>
    </source>
</evidence>
<dbReference type="PROSITE" id="PS50109">
    <property type="entry name" value="HIS_KIN"/>
    <property type="match status" value="1"/>
</dbReference>
<dbReference type="EC" id="2.7.13.3" evidence="2"/>
<keyword evidence="4 10" id="KW-0597">Phosphoprotein</keyword>
<gene>
    <name evidence="15" type="ORF">JJB11_21600</name>
</gene>
<dbReference type="SMART" id="SM00448">
    <property type="entry name" value="REC"/>
    <property type="match status" value="1"/>
</dbReference>
<dbReference type="Gene3D" id="3.30.565.10">
    <property type="entry name" value="Histidine kinase-like ATPase, C-terminal domain"/>
    <property type="match status" value="1"/>
</dbReference>
<comment type="caution">
    <text evidence="15">The sequence shown here is derived from an EMBL/GenBank/DDBJ whole genome shotgun (WGS) entry which is preliminary data.</text>
</comment>
<evidence type="ECO:0000313" key="16">
    <source>
        <dbReference type="Proteomes" id="UP000630528"/>
    </source>
</evidence>
<keyword evidence="6" id="KW-0418">Kinase</keyword>
<dbReference type="InterPro" id="IPR003594">
    <property type="entry name" value="HATPase_dom"/>
</dbReference>
<dbReference type="SUPFAM" id="SSF52172">
    <property type="entry name" value="CheY-like"/>
    <property type="match status" value="1"/>
</dbReference>
<dbReference type="Proteomes" id="UP000630528">
    <property type="component" value="Unassembled WGS sequence"/>
</dbReference>
<dbReference type="InterPro" id="IPR002545">
    <property type="entry name" value="CheW-lke_dom"/>
</dbReference>
<dbReference type="Pfam" id="PF01627">
    <property type="entry name" value="Hpt"/>
    <property type="match status" value="1"/>
</dbReference>
<organism evidence="15 16">
    <name type="scientific">Ramlibacter ginsenosidimutans</name>
    <dbReference type="NCBI Taxonomy" id="502333"/>
    <lineage>
        <taxon>Bacteria</taxon>
        <taxon>Pseudomonadati</taxon>
        <taxon>Pseudomonadota</taxon>
        <taxon>Betaproteobacteria</taxon>
        <taxon>Burkholderiales</taxon>
        <taxon>Comamonadaceae</taxon>
        <taxon>Ramlibacter</taxon>
    </lineage>
</organism>
<keyword evidence="16" id="KW-1185">Reference proteome</keyword>
<feature type="domain" description="Response regulatory" evidence="12">
    <location>
        <begin position="815"/>
        <end position="931"/>
    </location>
</feature>
<dbReference type="Gene3D" id="2.30.30.40">
    <property type="entry name" value="SH3 Domains"/>
    <property type="match status" value="1"/>
</dbReference>
<feature type="modified residue" description="Phosphohistidine" evidence="9">
    <location>
        <position position="219"/>
    </location>
</feature>
<comment type="function">
    <text evidence="8">Involved in the transmission of sensory signals from the chemoreceptors to the flagellar motors. CheA is autophosphorylated; it can transfer its phosphate group to either CheB or CheY.</text>
</comment>
<dbReference type="PANTHER" id="PTHR43395">
    <property type="entry name" value="SENSOR HISTIDINE KINASE CHEA"/>
    <property type="match status" value="1"/>
</dbReference>
<accession>A0A934WPS5</accession>
<dbReference type="InterPro" id="IPR051315">
    <property type="entry name" value="Bact_Chemotaxis_CheA"/>
</dbReference>
<name>A0A934WPS5_9BURK</name>
<reference evidence="15" key="1">
    <citation type="journal article" date="2012" name="J. Microbiol. Biotechnol.">
        <title>Ramlibacter ginsenosidimutans sp. nov., with ginsenoside-converting activity.</title>
        <authorList>
            <person name="Wang L."/>
            <person name="An D.S."/>
            <person name="Kim S.G."/>
            <person name="Jin F.X."/>
            <person name="Kim S.C."/>
            <person name="Lee S.T."/>
            <person name="Im W.T."/>
        </authorList>
    </citation>
    <scope>NUCLEOTIDE SEQUENCE</scope>
    <source>
        <strain evidence="15">KACC 17527</strain>
    </source>
</reference>
<dbReference type="PROSITE" id="PS50851">
    <property type="entry name" value="CHEW"/>
    <property type="match status" value="1"/>
</dbReference>
<feature type="domain" description="CheW-like" evidence="13">
    <location>
        <begin position="661"/>
        <end position="796"/>
    </location>
</feature>
<dbReference type="CDD" id="cd00088">
    <property type="entry name" value="HPT"/>
    <property type="match status" value="1"/>
</dbReference>
<dbReference type="InterPro" id="IPR036641">
    <property type="entry name" value="HPT_dom_sf"/>
</dbReference>
<dbReference type="RefSeq" id="WP_201176462.1">
    <property type="nucleotide sequence ID" value="NZ_JAEPWM010000011.1"/>
</dbReference>
<feature type="modified residue" description="4-aspartylphosphate" evidence="10">
    <location>
        <position position="864"/>
    </location>
</feature>
<dbReference type="SMART" id="SM00260">
    <property type="entry name" value="CheW"/>
    <property type="match status" value="1"/>
</dbReference>
<dbReference type="InterPro" id="IPR005467">
    <property type="entry name" value="His_kinase_dom"/>
</dbReference>
<keyword evidence="7" id="KW-0902">Two-component regulatory system</keyword>
<dbReference type="InterPro" id="IPR011006">
    <property type="entry name" value="CheY-like_superfamily"/>
</dbReference>
<evidence type="ECO:0000256" key="7">
    <source>
        <dbReference type="ARBA" id="ARBA00023012"/>
    </source>
</evidence>
<evidence type="ECO:0000256" key="9">
    <source>
        <dbReference type="PROSITE-ProRule" id="PRU00110"/>
    </source>
</evidence>
<dbReference type="SUPFAM" id="SSF47226">
    <property type="entry name" value="Histidine-containing phosphotransfer domain, HPT domain"/>
    <property type="match status" value="1"/>
</dbReference>
<evidence type="ECO:0000259" key="11">
    <source>
        <dbReference type="PROSITE" id="PS50109"/>
    </source>
</evidence>
<evidence type="ECO:0000256" key="4">
    <source>
        <dbReference type="ARBA" id="ARBA00022553"/>
    </source>
</evidence>
<comment type="catalytic activity">
    <reaction evidence="1">
        <text>ATP + protein L-histidine = ADP + protein N-phospho-L-histidine.</text>
        <dbReference type="EC" id="2.7.13.3"/>
    </reaction>
</comment>
<dbReference type="GO" id="GO:0000155">
    <property type="term" value="F:phosphorelay sensor kinase activity"/>
    <property type="evidence" value="ECO:0007669"/>
    <property type="project" value="UniProtKB-ARBA"/>
</dbReference>
<dbReference type="InterPro" id="IPR036890">
    <property type="entry name" value="HATPase_C_sf"/>
</dbReference>
<dbReference type="SUPFAM" id="SSF55874">
    <property type="entry name" value="ATPase domain of HSP90 chaperone/DNA topoisomerase II/histidine kinase"/>
    <property type="match status" value="1"/>
</dbReference>
<dbReference type="InterPro" id="IPR008207">
    <property type="entry name" value="Sig_transdc_His_kin_Hpt_dom"/>
</dbReference>
<dbReference type="Pfam" id="PF01584">
    <property type="entry name" value="CheW"/>
    <property type="match status" value="1"/>
</dbReference>
<dbReference type="SMART" id="SM00387">
    <property type="entry name" value="HATPase_c"/>
    <property type="match status" value="1"/>
</dbReference>
<sequence length="933" mass="101147">MKLKDLIEALAGEIERARGQLEDSLVPLATLDADDPLFLDAWDQYSGHAQRLGEAAELVGFPGLQAVCTHVAQNCLLLTATPLDEREPLLQFLRGWPPLIVHYLHNLSDPSAAVGLIDHLVTAPDPLAEDESLKIMHMLGAMPLQVDGLGGDNDAAPRQVLATAEDVAVVWPDDIDARLVEGFQHEAPEQARYLVQLARNMASGQADSSDVVAAKRTAHTLKGSGAIIGLRGIASLGHHLEDILDHFESAGSQVARPAAEALLDAAFCLEQMVGHALGADEYPQQARSVLQTVLDIANRIDRGESLEEPLQRVAGPVAAEEPAARAAGAVATPAAGMRVSVQRIDELFRISGEVSVQSAAMEARLKTVVDASRQLLAQNLRVQKRLFELETLVDVRTLSTLRSRGSRRTGPGFDALELEQYSELHSTSHALVEEAADARALSMRLEEEIAQMGAVQAQQQRLTKDLQHLVIGTRMTEVSVLESRLQRNVRSTCQATGKDAALVLEGGETLIDGDVLGRLAEPLLHLLRNAVDHGLETPELRTALGKPAQGRILLQFSRQGQQVVLRCRDDGRGLDLPAIRRRAIERGLVPEDRMMPDEEVARLVLLPGFSTRDSVSEVSGRGVGMDVVHEWVRGMNGAIRITTQPGRGSTFELQFAASLSTVQSLVVEIDGQRFALPSVHVEQAVPRGVGRFDLVGGRLVYHHGGRVYPAHHLADATGLPRARDRGLDVHDAVLVRLDDKTHALAVEALLDARELLVKSPGRYARHARGVAGLSILGDGSVAVDLDLPQLLGTGTAREVPRAATAQAVARQELPGVLIVDDALTVRTALRQLVQDAGYHVEAARDGIEAIKCLQVFKPRLVLTDLEMPNMNGVELTAHLRGRGDMKEVPIIMITSRSQDKHRRMAREAGVDLYLTKPYNDAELLQAMREVIAG</sequence>
<keyword evidence="5" id="KW-0808">Transferase</keyword>
<evidence type="ECO:0000256" key="1">
    <source>
        <dbReference type="ARBA" id="ARBA00000085"/>
    </source>
</evidence>
<dbReference type="Gene3D" id="3.40.50.2300">
    <property type="match status" value="1"/>
</dbReference>
<dbReference type="EMBL" id="JAEPWM010000011">
    <property type="protein sequence ID" value="MBK6008703.1"/>
    <property type="molecule type" value="Genomic_DNA"/>
</dbReference>
<evidence type="ECO:0000256" key="3">
    <source>
        <dbReference type="ARBA" id="ARBA00021495"/>
    </source>
</evidence>
<feature type="domain" description="HPt" evidence="14">
    <location>
        <begin position="172"/>
        <end position="280"/>
    </location>
</feature>
<dbReference type="Pfam" id="PF00072">
    <property type="entry name" value="Response_reg"/>
    <property type="match status" value="1"/>
</dbReference>
<dbReference type="SMART" id="SM00073">
    <property type="entry name" value="HPT"/>
    <property type="match status" value="1"/>
</dbReference>
<dbReference type="PROSITE" id="PS50110">
    <property type="entry name" value="RESPONSE_REGULATORY"/>
    <property type="match status" value="1"/>
</dbReference>
<feature type="domain" description="Histidine kinase" evidence="11">
    <location>
        <begin position="518"/>
        <end position="659"/>
    </location>
</feature>
<evidence type="ECO:0000259" key="12">
    <source>
        <dbReference type="PROSITE" id="PS50110"/>
    </source>
</evidence>
<evidence type="ECO:0000256" key="8">
    <source>
        <dbReference type="ARBA" id="ARBA00035100"/>
    </source>
</evidence>
<evidence type="ECO:0000256" key="6">
    <source>
        <dbReference type="ARBA" id="ARBA00022777"/>
    </source>
</evidence>
<evidence type="ECO:0000256" key="2">
    <source>
        <dbReference type="ARBA" id="ARBA00012438"/>
    </source>
</evidence>
<dbReference type="SUPFAM" id="SSF50341">
    <property type="entry name" value="CheW-like"/>
    <property type="match status" value="1"/>
</dbReference>
<dbReference type="PROSITE" id="PS50894">
    <property type="entry name" value="HPT"/>
    <property type="match status" value="1"/>
</dbReference>
<dbReference type="InterPro" id="IPR036061">
    <property type="entry name" value="CheW-like_dom_sf"/>
</dbReference>
<evidence type="ECO:0000259" key="13">
    <source>
        <dbReference type="PROSITE" id="PS50851"/>
    </source>
</evidence>
<dbReference type="AlphaFoldDB" id="A0A934WPS5"/>
<dbReference type="PANTHER" id="PTHR43395:SF8">
    <property type="entry name" value="HISTIDINE KINASE"/>
    <property type="match status" value="1"/>
</dbReference>
<dbReference type="InterPro" id="IPR001789">
    <property type="entry name" value="Sig_transdc_resp-reg_receiver"/>
</dbReference>
<reference evidence="15" key="2">
    <citation type="submission" date="2021-01" db="EMBL/GenBank/DDBJ databases">
        <authorList>
            <person name="Kang M."/>
        </authorList>
    </citation>
    <scope>NUCLEOTIDE SEQUENCE</scope>
    <source>
        <strain evidence="15">KACC 17527</strain>
    </source>
</reference>